<dbReference type="Proteomes" id="UP001200642">
    <property type="component" value="Unassembled WGS sequence"/>
</dbReference>
<evidence type="ECO:0000256" key="1">
    <source>
        <dbReference type="SAM" id="MobiDB-lite"/>
    </source>
</evidence>
<dbReference type="Gene3D" id="1.20.120.20">
    <property type="entry name" value="Apolipoprotein"/>
    <property type="match status" value="1"/>
</dbReference>
<evidence type="ECO:0000256" key="2">
    <source>
        <dbReference type="SAM" id="Phobius"/>
    </source>
</evidence>
<feature type="transmembrane region" description="Helical" evidence="2">
    <location>
        <begin position="74"/>
        <end position="94"/>
    </location>
</feature>
<organism evidence="3 4">
    <name type="scientific">Cerina litoralis</name>
    <dbReference type="NCBI Taxonomy" id="2874477"/>
    <lineage>
        <taxon>Bacteria</taxon>
        <taxon>Pseudomonadati</taxon>
        <taxon>Bacteroidota</taxon>
        <taxon>Flavobacteriia</taxon>
        <taxon>Flavobacteriales</taxon>
        <taxon>Flavobacteriaceae</taxon>
        <taxon>Cerina</taxon>
    </lineage>
</organism>
<dbReference type="RefSeq" id="WP_317902703.1">
    <property type="nucleotide sequence ID" value="NZ_JAIRBC010000017.1"/>
</dbReference>
<dbReference type="EMBL" id="JAIRBC010000017">
    <property type="protein sequence ID" value="MCG2461561.1"/>
    <property type="molecule type" value="Genomic_DNA"/>
</dbReference>
<comment type="caution">
    <text evidence="3">The sequence shown here is derived from an EMBL/GenBank/DDBJ whole genome shotgun (WGS) entry which is preliminary data.</text>
</comment>
<accession>A0AAE3EXG3</accession>
<feature type="region of interest" description="Disordered" evidence="1">
    <location>
        <begin position="34"/>
        <end position="59"/>
    </location>
</feature>
<keyword evidence="2" id="KW-0812">Transmembrane</keyword>
<sequence>MSEDKKDLGDKAEDAFDNAKKKAKDYAEDAKESAKDFTEDAKEAAEDFSENAKRAASDFKEETKRTFDATNPDAGKNVAIIAHITIIGWIVALVMNGQNRTEIGSFYIRQVLGIGILGLVVSWIPLINLIGWILVVVLWVMSLIGAINGTEKPIFLLGTQFQEWFKSL</sequence>
<keyword evidence="2" id="KW-1133">Transmembrane helix</keyword>
<keyword evidence="4" id="KW-1185">Reference proteome</keyword>
<evidence type="ECO:0000313" key="3">
    <source>
        <dbReference type="EMBL" id="MCG2461561.1"/>
    </source>
</evidence>
<protein>
    <submittedName>
        <fullName evidence="3">YtxH domain-containing protein</fullName>
    </submittedName>
</protein>
<evidence type="ECO:0000313" key="4">
    <source>
        <dbReference type="Proteomes" id="UP001200642"/>
    </source>
</evidence>
<dbReference type="AlphaFoldDB" id="A0AAE3EXG3"/>
<proteinExistence type="predicted"/>
<keyword evidence="2" id="KW-0472">Membrane</keyword>
<name>A0AAE3EXG3_9FLAO</name>
<gene>
    <name evidence="3" type="ORF">K8352_12440</name>
</gene>
<reference evidence="3" key="1">
    <citation type="submission" date="2023-02" db="EMBL/GenBank/DDBJ databases">
        <title>Genome of Flavobacteriaceae gen. nov. sp. strain F89.</title>
        <authorList>
            <person name="Wang Y."/>
        </authorList>
    </citation>
    <scope>NUCLEOTIDE SEQUENCE</scope>
    <source>
        <strain evidence="3">F89</strain>
    </source>
</reference>